<dbReference type="Proteomes" id="UP000729357">
    <property type="component" value="Unassembled WGS sequence"/>
</dbReference>
<evidence type="ECO:0000256" key="3">
    <source>
        <dbReference type="ARBA" id="ARBA00023015"/>
    </source>
</evidence>
<reference evidence="7" key="1">
    <citation type="journal article" date="2021" name="J Fungi (Basel)">
        <title>Virulence traits and population genomics of the black yeast Aureobasidium melanogenum.</title>
        <authorList>
            <person name="Cernosa A."/>
            <person name="Sun X."/>
            <person name="Gostincar C."/>
            <person name="Fang C."/>
            <person name="Gunde-Cimerman N."/>
            <person name="Song Z."/>
        </authorList>
    </citation>
    <scope>NUCLEOTIDE SEQUENCE</scope>
    <source>
        <strain evidence="7">EXF-9298</strain>
    </source>
</reference>
<keyword evidence="2" id="KW-0862">Zinc</keyword>
<feature type="region of interest" description="Disordered" evidence="6">
    <location>
        <begin position="414"/>
        <end position="448"/>
    </location>
</feature>
<evidence type="ECO:0000313" key="8">
    <source>
        <dbReference type="Proteomes" id="UP000729357"/>
    </source>
</evidence>
<keyword evidence="4" id="KW-0804">Transcription</keyword>
<dbReference type="GO" id="GO:0046872">
    <property type="term" value="F:metal ion binding"/>
    <property type="evidence" value="ECO:0007669"/>
    <property type="project" value="UniProtKB-KW"/>
</dbReference>
<comment type="caution">
    <text evidence="7">The sequence shown here is derived from an EMBL/GenBank/DDBJ whole genome shotgun (WGS) entry which is preliminary data.</text>
</comment>
<sequence>MPPDLQPDNNIHERVMNISTNVSPDGVIGTASVSDPVWTTRIANWSPSNMEVIQDEPYLDFTPFSAEPIDQQPIQNIVEQAATSEWLRWDVTQPDLTAPIAAPITPAVSLGGQEVSGESNGPPCVLQNDKVIHILRKYPVLLASSDYHTPLLHRELYNMSTPEITALPRTTTAIMCALGLGNNSNTSFLRRAISAERQRLIEEFPKYSCLEEWDTLHAMWLYEMMELPDPSDMTNDDWKLGPRTRGLNLPIVLKMTHRFCQSHPEATDPTAVLSNDSLTRYKTVSSAWMTWLVGETARRTIFLAHIVNYFAGKDPKTGEISPYYESLNNEMMWNMPLPCSSAAWEAKTEREWLDVLRSQHQIAGFDDHAVSLSEVFVLAPTMKSLLTKSTKEQLRLQYAGNIGLENSDSFRNLVTHTANPRPKNKTNTSKAHNNVFPKNTHQEYERGS</sequence>
<protein>
    <submittedName>
        <fullName evidence="7">Uncharacterized protein</fullName>
    </submittedName>
</protein>
<evidence type="ECO:0000256" key="4">
    <source>
        <dbReference type="ARBA" id="ARBA00023163"/>
    </source>
</evidence>
<keyword evidence="8" id="KW-1185">Reference proteome</keyword>
<dbReference type="EMBL" id="JAHFXS010000617">
    <property type="protein sequence ID" value="KAG9983283.1"/>
    <property type="molecule type" value="Genomic_DNA"/>
</dbReference>
<feature type="compositionally biased region" description="Polar residues" evidence="6">
    <location>
        <begin position="425"/>
        <end position="439"/>
    </location>
</feature>
<dbReference type="PANTHER" id="PTHR47660:SF3">
    <property type="entry name" value="FINGER DOMAIN PROTEIN, PUTATIVE (AFU_ORTHOLOGUE AFUA_4G03310)-RELATED"/>
    <property type="match status" value="1"/>
</dbReference>
<evidence type="ECO:0000256" key="6">
    <source>
        <dbReference type="SAM" id="MobiDB-lite"/>
    </source>
</evidence>
<dbReference type="PANTHER" id="PTHR47660">
    <property type="entry name" value="TRANSCRIPTION FACTOR WITH C2H2 AND ZN(2)-CYS(6) DNA BINDING DOMAIN (EUROFUNG)-RELATED-RELATED"/>
    <property type="match status" value="1"/>
</dbReference>
<keyword evidence="5" id="KW-0539">Nucleus</keyword>
<keyword evidence="1" id="KW-0479">Metal-binding</keyword>
<dbReference type="AlphaFoldDB" id="A0A9P8FWK6"/>
<evidence type="ECO:0000256" key="2">
    <source>
        <dbReference type="ARBA" id="ARBA00022833"/>
    </source>
</evidence>
<keyword evidence="3" id="KW-0805">Transcription regulation</keyword>
<evidence type="ECO:0000256" key="1">
    <source>
        <dbReference type="ARBA" id="ARBA00022723"/>
    </source>
</evidence>
<feature type="non-terminal residue" evidence="7">
    <location>
        <position position="448"/>
    </location>
</feature>
<accession>A0A9P8FWK6</accession>
<proteinExistence type="predicted"/>
<evidence type="ECO:0000256" key="5">
    <source>
        <dbReference type="ARBA" id="ARBA00023242"/>
    </source>
</evidence>
<name>A0A9P8FWK6_AURME</name>
<organism evidence="7 8">
    <name type="scientific">Aureobasidium melanogenum</name>
    <name type="common">Aureobasidium pullulans var. melanogenum</name>
    <dbReference type="NCBI Taxonomy" id="46634"/>
    <lineage>
        <taxon>Eukaryota</taxon>
        <taxon>Fungi</taxon>
        <taxon>Dikarya</taxon>
        <taxon>Ascomycota</taxon>
        <taxon>Pezizomycotina</taxon>
        <taxon>Dothideomycetes</taxon>
        <taxon>Dothideomycetidae</taxon>
        <taxon>Dothideales</taxon>
        <taxon>Saccotheciaceae</taxon>
        <taxon>Aureobasidium</taxon>
    </lineage>
</organism>
<gene>
    <name evidence="7" type="ORF">KCU98_g6210</name>
</gene>
<evidence type="ECO:0000313" key="7">
    <source>
        <dbReference type="EMBL" id="KAG9983283.1"/>
    </source>
</evidence>
<reference evidence="7" key="2">
    <citation type="submission" date="2021-08" db="EMBL/GenBank/DDBJ databases">
        <authorList>
            <person name="Gostincar C."/>
            <person name="Sun X."/>
            <person name="Song Z."/>
            <person name="Gunde-Cimerman N."/>
        </authorList>
    </citation>
    <scope>NUCLEOTIDE SEQUENCE</scope>
    <source>
        <strain evidence="7">EXF-9298</strain>
    </source>
</reference>